<keyword evidence="2" id="KW-1185">Reference proteome</keyword>
<name>A0A8X6LUZ0_TRICU</name>
<gene>
    <name evidence="1" type="ORF">TNCT_58471</name>
</gene>
<evidence type="ECO:0000313" key="2">
    <source>
        <dbReference type="Proteomes" id="UP000887116"/>
    </source>
</evidence>
<dbReference type="Proteomes" id="UP000887116">
    <property type="component" value="Unassembled WGS sequence"/>
</dbReference>
<evidence type="ECO:0000313" key="1">
    <source>
        <dbReference type="EMBL" id="GFR20934.1"/>
    </source>
</evidence>
<sequence>MSFVTAAKTASAVAAPETMMGQKPYLLQSSTKRSNGVSQVWSPSQLRFLIRTYGCLLKKFVMESTYISVKTW</sequence>
<dbReference type="EMBL" id="BMAO01018098">
    <property type="protein sequence ID" value="GFR20934.1"/>
    <property type="molecule type" value="Genomic_DNA"/>
</dbReference>
<reference evidence="1" key="1">
    <citation type="submission" date="2020-07" db="EMBL/GenBank/DDBJ databases">
        <title>Multicomponent nature underlies the extraordinary mechanical properties of spider dragline silk.</title>
        <authorList>
            <person name="Kono N."/>
            <person name="Nakamura H."/>
            <person name="Mori M."/>
            <person name="Yoshida Y."/>
            <person name="Ohtoshi R."/>
            <person name="Malay A.D."/>
            <person name="Moran D.A.P."/>
            <person name="Tomita M."/>
            <person name="Numata K."/>
            <person name="Arakawa K."/>
        </authorList>
    </citation>
    <scope>NUCLEOTIDE SEQUENCE</scope>
</reference>
<proteinExistence type="predicted"/>
<protein>
    <submittedName>
        <fullName evidence="1">Uncharacterized protein</fullName>
    </submittedName>
</protein>
<comment type="caution">
    <text evidence="1">The sequence shown here is derived from an EMBL/GenBank/DDBJ whole genome shotgun (WGS) entry which is preliminary data.</text>
</comment>
<dbReference type="AlphaFoldDB" id="A0A8X6LUZ0"/>
<accession>A0A8X6LUZ0</accession>
<organism evidence="1 2">
    <name type="scientific">Trichonephila clavata</name>
    <name type="common">Joro spider</name>
    <name type="synonym">Nephila clavata</name>
    <dbReference type="NCBI Taxonomy" id="2740835"/>
    <lineage>
        <taxon>Eukaryota</taxon>
        <taxon>Metazoa</taxon>
        <taxon>Ecdysozoa</taxon>
        <taxon>Arthropoda</taxon>
        <taxon>Chelicerata</taxon>
        <taxon>Arachnida</taxon>
        <taxon>Araneae</taxon>
        <taxon>Araneomorphae</taxon>
        <taxon>Entelegynae</taxon>
        <taxon>Araneoidea</taxon>
        <taxon>Nephilidae</taxon>
        <taxon>Trichonephila</taxon>
    </lineage>
</organism>